<evidence type="ECO:0000256" key="4">
    <source>
        <dbReference type="ARBA" id="ARBA00042988"/>
    </source>
</evidence>
<dbReference type="Pfam" id="PF01467">
    <property type="entry name" value="CTP_transf_like"/>
    <property type="match status" value="1"/>
</dbReference>
<organism evidence="8 9">
    <name type="scientific">Hirsutella minnesotensis 3608</name>
    <dbReference type="NCBI Taxonomy" id="1043627"/>
    <lineage>
        <taxon>Eukaryota</taxon>
        <taxon>Fungi</taxon>
        <taxon>Dikarya</taxon>
        <taxon>Ascomycota</taxon>
        <taxon>Pezizomycotina</taxon>
        <taxon>Sordariomycetes</taxon>
        <taxon>Hypocreomycetidae</taxon>
        <taxon>Hypocreales</taxon>
        <taxon>Ophiocordycipitaceae</taxon>
        <taxon>Hirsutella</taxon>
    </lineage>
</organism>
<evidence type="ECO:0000259" key="7">
    <source>
        <dbReference type="Pfam" id="PF01467"/>
    </source>
</evidence>
<evidence type="ECO:0000313" key="9">
    <source>
        <dbReference type="Proteomes" id="UP000054481"/>
    </source>
</evidence>
<keyword evidence="9" id="KW-1185">Reference proteome</keyword>
<name>A0A0F7ZMN2_9HYPO</name>
<dbReference type="AlphaFoldDB" id="A0A0F7ZMN2"/>
<dbReference type="InterPro" id="IPR014729">
    <property type="entry name" value="Rossmann-like_a/b/a_fold"/>
</dbReference>
<dbReference type="InterPro" id="IPR036291">
    <property type="entry name" value="NAD(P)-bd_dom_sf"/>
</dbReference>
<dbReference type="EC" id="1.1.1.179" evidence="3"/>
<dbReference type="PANTHER" id="PTHR22604">
    <property type="entry name" value="OXIDOREDUCTASES"/>
    <property type="match status" value="1"/>
</dbReference>
<dbReference type="SUPFAM" id="SSF55347">
    <property type="entry name" value="Glyceraldehyde-3-phosphate dehydrogenase-like, C-terminal domain"/>
    <property type="match status" value="1"/>
</dbReference>
<evidence type="ECO:0000256" key="5">
    <source>
        <dbReference type="ARBA" id="ARBA00049233"/>
    </source>
</evidence>
<dbReference type="PANTHER" id="PTHR22604:SF105">
    <property type="entry name" value="TRANS-1,2-DIHYDROBENZENE-1,2-DIOL DEHYDROGENASE"/>
    <property type="match status" value="1"/>
</dbReference>
<feature type="domain" description="Gfo/Idh/MocA-like oxidoreductase N-terminal" evidence="6">
    <location>
        <begin position="134"/>
        <end position="246"/>
    </location>
</feature>
<reference evidence="8 9" key="1">
    <citation type="journal article" date="2014" name="Genome Biol. Evol.">
        <title>Comparative genomics and transcriptomics analyses reveal divergent lifestyle features of nematode endoparasitic fungus Hirsutella minnesotensis.</title>
        <authorList>
            <person name="Lai Y."/>
            <person name="Liu K."/>
            <person name="Zhang X."/>
            <person name="Zhang X."/>
            <person name="Li K."/>
            <person name="Wang N."/>
            <person name="Shu C."/>
            <person name="Wu Y."/>
            <person name="Wang C."/>
            <person name="Bushley K.E."/>
            <person name="Xiang M."/>
            <person name="Liu X."/>
        </authorList>
    </citation>
    <scope>NUCLEOTIDE SEQUENCE [LARGE SCALE GENOMIC DNA]</scope>
    <source>
        <strain evidence="8 9">3608</strain>
    </source>
</reference>
<dbReference type="Gene3D" id="3.40.50.720">
    <property type="entry name" value="NAD(P)-binding Rossmann-like Domain"/>
    <property type="match status" value="1"/>
</dbReference>
<comment type="catalytic activity">
    <reaction evidence="5">
        <text>D-xylose + NADP(+) = D-xylono-1,5-lactone + NADPH + H(+)</text>
        <dbReference type="Rhea" id="RHEA:22000"/>
        <dbReference type="ChEBI" id="CHEBI:15378"/>
        <dbReference type="ChEBI" id="CHEBI:15867"/>
        <dbReference type="ChEBI" id="CHEBI:53455"/>
        <dbReference type="ChEBI" id="CHEBI:57783"/>
        <dbReference type="ChEBI" id="CHEBI:58349"/>
        <dbReference type="EC" id="1.1.1.179"/>
    </reaction>
</comment>
<dbReference type="Proteomes" id="UP000054481">
    <property type="component" value="Unassembled WGS sequence"/>
</dbReference>
<evidence type="ECO:0000313" key="8">
    <source>
        <dbReference type="EMBL" id="KJZ72295.1"/>
    </source>
</evidence>
<dbReference type="OrthoDB" id="2129491at2759"/>
<dbReference type="GO" id="GO:0000166">
    <property type="term" value="F:nucleotide binding"/>
    <property type="evidence" value="ECO:0007669"/>
    <property type="project" value="InterPro"/>
</dbReference>
<gene>
    <name evidence="8" type="ORF">HIM_08336</name>
</gene>
<dbReference type="EMBL" id="KQ030549">
    <property type="protein sequence ID" value="KJZ72295.1"/>
    <property type="molecule type" value="Genomic_DNA"/>
</dbReference>
<sequence length="453" mass="49373">MAPPTVGKRCITYGTFDLFHHGHMRLLERARALGSHLIVAVTSDGFDAARGKLNVRQTLVERIEALQKSGLADQIIVEEYHGQKVHDIVKYKVDVFVIGSDWRGTFDYLASYCEVVYLERTAGISSSQLRGELRLGIVGSGRIAARFAREAKFVSGVRITGIFSRSLSSATAFAAEWGIPHYFDTVEALLDAVDAIYIASPHLTHASYARTALQAGRHVLCEKPLCFTSQEAQGLYTLASERGVVLLEAIKTAFMPGFRQMVAAAQTGQVGKICFVSATCTMLKPPTGREYDIEQAGGSITELVSYPLLAVVKLLGPGQIQSVSSKSIRDSRSGIDIFSRVDAVADGALASGTVALGVKAEGDLVVAGTEGYIYVPAPWWLIRSFQLRFEDPTKCREISTLMEGDGLRYELAEFIKMITEGRSESPDLTPKDSCAIAWCIERARSECQTIGVQ</sequence>
<proteinExistence type="inferred from homology"/>
<feature type="domain" description="Cytidyltransferase-like" evidence="7">
    <location>
        <begin position="11"/>
        <end position="130"/>
    </location>
</feature>
<evidence type="ECO:0000256" key="2">
    <source>
        <dbReference type="ARBA" id="ARBA00023002"/>
    </source>
</evidence>
<dbReference type="Gene3D" id="3.30.360.10">
    <property type="entry name" value="Dihydrodipicolinate Reductase, domain 2"/>
    <property type="match status" value="1"/>
</dbReference>
<dbReference type="SUPFAM" id="SSF51735">
    <property type="entry name" value="NAD(P)-binding Rossmann-fold domains"/>
    <property type="match status" value="1"/>
</dbReference>
<dbReference type="GO" id="GO:0047837">
    <property type="term" value="F:D-xylose 1-dehydrogenase (NADP+) activity"/>
    <property type="evidence" value="ECO:0007669"/>
    <property type="project" value="UniProtKB-EC"/>
</dbReference>
<keyword evidence="2" id="KW-0560">Oxidoreductase</keyword>
<dbReference type="SUPFAM" id="SSF52374">
    <property type="entry name" value="Nucleotidylyl transferase"/>
    <property type="match status" value="1"/>
</dbReference>
<accession>A0A0F7ZMN2</accession>
<evidence type="ECO:0000256" key="3">
    <source>
        <dbReference type="ARBA" id="ARBA00038984"/>
    </source>
</evidence>
<dbReference type="Pfam" id="PF01408">
    <property type="entry name" value="GFO_IDH_MocA"/>
    <property type="match status" value="1"/>
</dbReference>
<dbReference type="NCBIfam" id="TIGR00125">
    <property type="entry name" value="cyt_tran_rel"/>
    <property type="match status" value="1"/>
</dbReference>
<dbReference type="Gene3D" id="3.40.50.620">
    <property type="entry name" value="HUPs"/>
    <property type="match status" value="1"/>
</dbReference>
<comment type="similarity">
    <text evidence="1">Belongs to the Gfo/Idh/MocA family.</text>
</comment>
<evidence type="ECO:0000256" key="1">
    <source>
        <dbReference type="ARBA" id="ARBA00010928"/>
    </source>
</evidence>
<evidence type="ECO:0000259" key="6">
    <source>
        <dbReference type="Pfam" id="PF01408"/>
    </source>
</evidence>
<dbReference type="InterPro" id="IPR050984">
    <property type="entry name" value="Gfo/Idh/MocA_domain"/>
</dbReference>
<dbReference type="InterPro" id="IPR000683">
    <property type="entry name" value="Gfo/Idh/MocA-like_OxRdtase_N"/>
</dbReference>
<protein>
    <recommendedName>
        <fullName evidence="3">D-xylose 1-dehydrogenase (NADP(+), D-xylono-1,5-lactone-forming)</fullName>
        <ecNumber evidence="3">1.1.1.179</ecNumber>
    </recommendedName>
    <alternativeName>
        <fullName evidence="4">D-xylose-NADP dehydrogenase</fullName>
    </alternativeName>
</protein>
<dbReference type="InterPro" id="IPR004821">
    <property type="entry name" value="Cyt_trans-like"/>
</dbReference>